<dbReference type="Proteomes" id="UP000218334">
    <property type="component" value="Unassembled WGS sequence"/>
</dbReference>
<dbReference type="InterPro" id="IPR059179">
    <property type="entry name" value="MLKL-like_MCAfunc"/>
</dbReference>
<evidence type="ECO:0008006" key="4">
    <source>
        <dbReference type="Google" id="ProtNLM"/>
    </source>
</evidence>
<keyword evidence="3" id="KW-1185">Reference proteome</keyword>
<dbReference type="AlphaFoldDB" id="A0A2H3AIC6"/>
<feature type="compositionally biased region" description="Basic and acidic residues" evidence="1">
    <location>
        <begin position="673"/>
        <end position="687"/>
    </location>
</feature>
<evidence type="ECO:0000313" key="2">
    <source>
        <dbReference type="EMBL" id="PBK58729.1"/>
    </source>
</evidence>
<reference evidence="3" key="1">
    <citation type="journal article" date="2017" name="Nat. Ecol. Evol.">
        <title>Genome expansion and lineage-specific genetic innovations in the forest pathogenic fungi Armillaria.</title>
        <authorList>
            <person name="Sipos G."/>
            <person name="Prasanna A.N."/>
            <person name="Walter M.C."/>
            <person name="O'Connor E."/>
            <person name="Balint B."/>
            <person name="Krizsan K."/>
            <person name="Kiss B."/>
            <person name="Hess J."/>
            <person name="Varga T."/>
            <person name="Slot J."/>
            <person name="Riley R."/>
            <person name="Boka B."/>
            <person name="Rigling D."/>
            <person name="Barry K."/>
            <person name="Lee J."/>
            <person name="Mihaltcheva S."/>
            <person name="LaButti K."/>
            <person name="Lipzen A."/>
            <person name="Waldron R."/>
            <person name="Moloney N.M."/>
            <person name="Sperisen C."/>
            <person name="Kredics L."/>
            <person name="Vagvoelgyi C."/>
            <person name="Patrignani A."/>
            <person name="Fitzpatrick D."/>
            <person name="Nagy I."/>
            <person name="Doyle S."/>
            <person name="Anderson J.B."/>
            <person name="Grigoriev I.V."/>
            <person name="Gueldener U."/>
            <person name="Muensterkoetter M."/>
            <person name="Nagy L.G."/>
        </authorList>
    </citation>
    <scope>NUCLEOTIDE SEQUENCE [LARGE SCALE GENOMIC DNA]</scope>
    <source>
        <strain evidence="3">28-4</strain>
    </source>
</reference>
<dbReference type="InterPro" id="IPR036537">
    <property type="entry name" value="Adaptor_Cbl_N_dom_sf"/>
</dbReference>
<sequence length="768" mass="86917">MPRYLDLESCLQAARLTAAAGEMAPFPFVKGVAQCVVVVLEIIQKAANNRNDLRDLAESIVNTLVAVRDAVIEHGPTSTSHFQTICVEFQDYMTELLSKLNNERRSRGIRRVLKAKKISDDISAYRQRVQAAKEDFLIRTTTTTQFVLSDVQDQVTTRFSALAGAVEASERNVTSVIKDNIEEIRTSGVLQSETMEKLQMTLRDFQQRGFYKGVVRDLIPGDIYLKAPIKYASVYSGSDDYDEYHAIIDDRPKIVRVFRVKADQKERVMQQFQKEVDRRLYLRHPNITQLFGVCTSPSFPALIFHGSANERRKYRFENIMPRGSSVKDAMDTLHFCVQVYNDLKSMANYLAQQHWLQQLEGDEVDPEGMGSWNYFDEQKRIILDDFTLGRHYFAPFILRLGRSEVSVDTFYGTDIASAISQLEELGCVLAQRATLQKDHLRHIYQNVYSLFGSNMSQDFGYPERCPGYPGYAKVGRVAVDLGKWTLEQTVNSERSGSQCLRQSTVIHCLLSLNQSYSFSLFPSDYTHSKDRQRLVFSWFVQGVRVGLNDLDTGLTFHLHVQPDHTHSLRKHDLSLSIGFTAPDVGLGLQPNLAISWPFSFFANGIPILPEEAEEMFQVHIQMHGRRDYFRLPPDSVHRCFPELSTMCGFDPTLDGVDIYDYFGWYPWEKFDEPRASGGGDRKSRSTDRNSSSGIVELSGSNIDNDDDPKMTLTSSGVSADEDQAIQDIVATGAAIMNSIMHSCTHPRVDDDPKITLTSSDVSAGRPFD</sequence>
<dbReference type="GO" id="GO:0007166">
    <property type="term" value="P:cell surface receptor signaling pathway"/>
    <property type="evidence" value="ECO:0007669"/>
    <property type="project" value="InterPro"/>
</dbReference>
<protein>
    <recommendedName>
        <fullName evidence="4">Protein kinase domain-containing protein</fullName>
    </recommendedName>
</protein>
<feature type="region of interest" description="Disordered" evidence="1">
    <location>
        <begin position="745"/>
        <end position="768"/>
    </location>
</feature>
<feature type="compositionally biased region" description="Polar residues" evidence="1">
    <location>
        <begin position="688"/>
        <end position="702"/>
    </location>
</feature>
<dbReference type="SUPFAM" id="SSF56112">
    <property type="entry name" value="Protein kinase-like (PK-like)"/>
    <property type="match status" value="1"/>
</dbReference>
<dbReference type="CDD" id="cd21037">
    <property type="entry name" value="MLKL_NTD"/>
    <property type="match status" value="1"/>
</dbReference>
<evidence type="ECO:0000313" key="3">
    <source>
        <dbReference type="Proteomes" id="UP000218334"/>
    </source>
</evidence>
<accession>A0A2H3AIC6</accession>
<dbReference type="EMBL" id="KZ293526">
    <property type="protein sequence ID" value="PBK58729.1"/>
    <property type="molecule type" value="Genomic_DNA"/>
</dbReference>
<dbReference type="Gene3D" id="1.20.930.20">
    <property type="entry name" value="Adaptor protein Cbl, N-terminal domain"/>
    <property type="match status" value="1"/>
</dbReference>
<name>A0A2H3AIC6_9AGAR</name>
<proteinExistence type="predicted"/>
<feature type="region of interest" description="Disordered" evidence="1">
    <location>
        <begin position="673"/>
        <end position="718"/>
    </location>
</feature>
<organism evidence="2 3">
    <name type="scientific">Armillaria solidipes</name>
    <dbReference type="NCBI Taxonomy" id="1076256"/>
    <lineage>
        <taxon>Eukaryota</taxon>
        <taxon>Fungi</taxon>
        <taxon>Dikarya</taxon>
        <taxon>Basidiomycota</taxon>
        <taxon>Agaricomycotina</taxon>
        <taxon>Agaricomycetes</taxon>
        <taxon>Agaricomycetidae</taxon>
        <taxon>Agaricales</taxon>
        <taxon>Marasmiineae</taxon>
        <taxon>Physalacriaceae</taxon>
        <taxon>Armillaria</taxon>
    </lineage>
</organism>
<gene>
    <name evidence="2" type="ORF">ARMSODRAFT_102807</name>
</gene>
<evidence type="ECO:0000256" key="1">
    <source>
        <dbReference type="SAM" id="MobiDB-lite"/>
    </source>
</evidence>
<dbReference type="Gene3D" id="3.30.200.20">
    <property type="entry name" value="Phosphorylase Kinase, domain 1"/>
    <property type="match status" value="1"/>
</dbReference>
<dbReference type="InterPro" id="IPR011009">
    <property type="entry name" value="Kinase-like_dom_sf"/>
</dbReference>